<comment type="caution">
    <text evidence="2">The sequence shown here is derived from an EMBL/GenBank/DDBJ whole genome shotgun (WGS) entry which is preliminary data.</text>
</comment>
<organism evidence="2 3">
    <name type="scientific">Exophiala aquamarina CBS 119918</name>
    <dbReference type="NCBI Taxonomy" id="1182545"/>
    <lineage>
        <taxon>Eukaryota</taxon>
        <taxon>Fungi</taxon>
        <taxon>Dikarya</taxon>
        <taxon>Ascomycota</taxon>
        <taxon>Pezizomycotina</taxon>
        <taxon>Eurotiomycetes</taxon>
        <taxon>Chaetothyriomycetidae</taxon>
        <taxon>Chaetothyriales</taxon>
        <taxon>Herpotrichiellaceae</taxon>
        <taxon>Exophiala</taxon>
    </lineage>
</organism>
<reference evidence="2 3" key="1">
    <citation type="submission" date="2013-03" db="EMBL/GenBank/DDBJ databases">
        <title>The Genome Sequence of Exophiala aquamarina CBS 119918.</title>
        <authorList>
            <consortium name="The Broad Institute Genomics Platform"/>
            <person name="Cuomo C."/>
            <person name="de Hoog S."/>
            <person name="Gorbushina A."/>
            <person name="Walker B."/>
            <person name="Young S.K."/>
            <person name="Zeng Q."/>
            <person name="Gargeya S."/>
            <person name="Fitzgerald M."/>
            <person name="Haas B."/>
            <person name="Abouelleil A."/>
            <person name="Allen A.W."/>
            <person name="Alvarado L."/>
            <person name="Arachchi H.M."/>
            <person name="Berlin A.M."/>
            <person name="Chapman S.B."/>
            <person name="Gainer-Dewar J."/>
            <person name="Goldberg J."/>
            <person name="Griggs A."/>
            <person name="Gujja S."/>
            <person name="Hansen M."/>
            <person name="Howarth C."/>
            <person name="Imamovic A."/>
            <person name="Ireland A."/>
            <person name="Larimer J."/>
            <person name="McCowan C."/>
            <person name="Murphy C."/>
            <person name="Pearson M."/>
            <person name="Poon T.W."/>
            <person name="Priest M."/>
            <person name="Roberts A."/>
            <person name="Saif S."/>
            <person name="Shea T."/>
            <person name="Sisk P."/>
            <person name="Sykes S."/>
            <person name="Wortman J."/>
            <person name="Nusbaum C."/>
            <person name="Birren B."/>
        </authorList>
    </citation>
    <scope>NUCLEOTIDE SEQUENCE [LARGE SCALE GENOMIC DNA]</scope>
    <source>
        <strain evidence="2 3">CBS 119918</strain>
    </source>
</reference>
<dbReference type="InterPro" id="IPR036409">
    <property type="entry name" value="Aldolase_II/adducin_N_sf"/>
</dbReference>
<feature type="domain" description="Class II aldolase/adducin N-terminal" evidence="1">
    <location>
        <begin position="8"/>
        <end position="219"/>
    </location>
</feature>
<evidence type="ECO:0000313" key="2">
    <source>
        <dbReference type="EMBL" id="KEF54993.1"/>
    </source>
</evidence>
<dbReference type="RefSeq" id="XP_013257583.1">
    <property type="nucleotide sequence ID" value="XM_013402129.1"/>
</dbReference>
<dbReference type="AlphaFoldDB" id="A0A072P6S0"/>
<dbReference type="SUPFAM" id="SSF53639">
    <property type="entry name" value="AraD/HMP-PK domain-like"/>
    <property type="match status" value="1"/>
</dbReference>
<dbReference type="VEuPathDB" id="FungiDB:A1O9_08645"/>
<dbReference type="Pfam" id="PF00596">
    <property type="entry name" value="Aldolase_II"/>
    <property type="match status" value="1"/>
</dbReference>
<dbReference type="InterPro" id="IPR001303">
    <property type="entry name" value="Aldolase_II/adducin_N"/>
</dbReference>
<dbReference type="OrthoDB" id="2932980at2759"/>
<keyword evidence="3" id="KW-1185">Reference proteome</keyword>
<dbReference type="Gene3D" id="3.40.225.10">
    <property type="entry name" value="Class II aldolase/adducin N-terminal domain"/>
    <property type="match status" value="1"/>
</dbReference>
<dbReference type="GeneID" id="25283557"/>
<dbReference type="HOGENOM" id="CLU_006033_2_2_1"/>
<dbReference type="EMBL" id="AMGV01000008">
    <property type="protein sequence ID" value="KEF54993.1"/>
    <property type="molecule type" value="Genomic_DNA"/>
</dbReference>
<protein>
    <recommendedName>
        <fullName evidence="1">Class II aldolase/adducin N-terminal domain-containing protein</fullName>
    </recommendedName>
</protein>
<gene>
    <name evidence="2" type="ORF">A1O9_08645</name>
</gene>
<accession>A0A072P6S0</accession>
<proteinExistence type="predicted"/>
<name>A0A072P6S0_9EURO</name>
<dbReference type="Proteomes" id="UP000027920">
    <property type="component" value="Unassembled WGS sequence"/>
</dbReference>
<evidence type="ECO:0000259" key="1">
    <source>
        <dbReference type="Pfam" id="PF00596"/>
    </source>
</evidence>
<evidence type="ECO:0000313" key="3">
    <source>
        <dbReference type="Proteomes" id="UP000027920"/>
    </source>
</evidence>
<dbReference type="STRING" id="1182545.A0A072P6S0"/>
<sequence>MEPTLSRLITAAHILHQQQILDEQGHISVRNPHDPSTFFTSNVPAILVSSKNDLHQWHVRDCSPVTNPYNGCQAVQTVPELSEHHIDGCIYDRYPGVQSVVHSHDLSSIVYGLCNSSGSMLQPSYLMAGFLHSPNPIFDAADHYDGLPPGSAHNLLINYKYLGDMLAETFSRSYGVNGTDSLPEHNAVFLRGHGFVTWASSIEEVVYKAIHIRRNADIQTKAIAQRDDSDIDIVYLSEREARDCENTINRIFPITWLAWVAQVERSGQYYNALKIKTGV</sequence>